<dbReference type="GO" id="GO:0006511">
    <property type="term" value="P:ubiquitin-dependent protein catabolic process"/>
    <property type="evidence" value="ECO:0007669"/>
    <property type="project" value="InterPro"/>
</dbReference>
<sequence length="109" mass="11886">MDDTEEEGPSGWVKLISEDGFTFILPEKAAQTSGFFKSTLNSTVGFQESETKVIRCGERAAVLETVVEYLVFKAEFGNTAAKNAIPDFTKRIPAGLALEILMAADFLDC</sequence>
<dbReference type="InterPro" id="IPR039948">
    <property type="entry name" value="ELC1"/>
</dbReference>
<comment type="subcellular location">
    <subcellularLocation>
        <location evidence="1">Nucleus</location>
    </subcellularLocation>
</comment>
<dbReference type="FunFam" id="3.30.710.10:FF:000035">
    <property type="entry name" value="Elongin C transcription elongation factor"/>
    <property type="match status" value="1"/>
</dbReference>
<proteinExistence type="inferred from homology"/>
<dbReference type="FunCoup" id="A0A165DVC0">
    <property type="interactions" value="311"/>
</dbReference>
<dbReference type="PANTHER" id="PTHR20648">
    <property type="entry name" value="ELONGIN-C"/>
    <property type="match status" value="1"/>
</dbReference>
<protein>
    <recommendedName>
        <fullName evidence="3">Elongin-C</fullName>
    </recommendedName>
</protein>
<dbReference type="SMART" id="SM00512">
    <property type="entry name" value="Skp1"/>
    <property type="match status" value="1"/>
</dbReference>
<organism evidence="5 6">
    <name type="scientific">Calocera cornea HHB12733</name>
    <dbReference type="NCBI Taxonomy" id="1353952"/>
    <lineage>
        <taxon>Eukaryota</taxon>
        <taxon>Fungi</taxon>
        <taxon>Dikarya</taxon>
        <taxon>Basidiomycota</taxon>
        <taxon>Agaricomycotina</taxon>
        <taxon>Dacrymycetes</taxon>
        <taxon>Dacrymycetales</taxon>
        <taxon>Dacrymycetaceae</taxon>
        <taxon>Calocera</taxon>
    </lineage>
</organism>
<comment type="similarity">
    <text evidence="2">Belongs to the SKP1 family.</text>
</comment>
<evidence type="ECO:0000256" key="2">
    <source>
        <dbReference type="ARBA" id="ARBA00009993"/>
    </source>
</evidence>
<keyword evidence="4" id="KW-0539">Nucleus</keyword>
<dbReference type="EMBL" id="KV424033">
    <property type="protein sequence ID" value="KZT53616.1"/>
    <property type="molecule type" value="Genomic_DNA"/>
</dbReference>
<name>A0A165DVC0_9BASI</name>
<dbReference type="InterPro" id="IPR011333">
    <property type="entry name" value="SKP1/BTB/POZ_sf"/>
</dbReference>
<accession>A0A165DVC0</accession>
<keyword evidence="6" id="KW-1185">Reference proteome</keyword>
<evidence type="ECO:0000313" key="6">
    <source>
        <dbReference type="Proteomes" id="UP000076842"/>
    </source>
</evidence>
<dbReference type="GO" id="GO:0005634">
    <property type="term" value="C:nucleus"/>
    <property type="evidence" value="ECO:0007669"/>
    <property type="project" value="UniProtKB-SubCell"/>
</dbReference>
<evidence type="ECO:0000256" key="3">
    <source>
        <dbReference type="ARBA" id="ARBA00021347"/>
    </source>
</evidence>
<dbReference type="SUPFAM" id="SSF54695">
    <property type="entry name" value="POZ domain"/>
    <property type="match status" value="1"/>
</dbReference>
<dbReference type="InParanoid" id="A0A165DVC0"/>
<dbReference type="STRING" id="1353952.A0A165DVC0"/>
<evidence type="ECO:0000313" key="5">
    <source>
        <dbReference type="EMBL" id="KZT53616.1"/>
    </source>
</evidence>
<dbReference type="AlphaFoldDB" id="A0A165DVC0"/>
<gene>
    <name evidence="5" type="ORF">CALCODRAFT_519962</name>
</gene>
<dbReference type="Gene3D" id="3.30.710.10">
    <property type="entry name" value="Potassium Channel Kv1.1, Chain A"/>
    <property type="match status" value="1"/>
</dbReference>
<dbReference type="OrthoDB" id="249087at2759"/>
<evidence type="ECO:0000256" key="4">
    <source>
        <dbReference type="ARBA" id="ARBA00023242"/>
    </source>
</evidence>
<dbReference type="Proteomes" id="UP000076842">
    <property type="component" value="Unassembled WGS sequence"/>
</dbReference>
<dbReference type="InterPro" id="IPR001232">
    <property type="entry name" value="SKP1-like"/>
</dbReference>
<reference evidence="5 6" key="1">
    <citation type="journal article" date="2016" name="Mol. Biol. Evol.">
        <title>Comparative Genomics of Early-Diverging Mushroom-Forming Fungi Provides Insights into the Origins of Lignocellulose Decay Capabilities.</title>
        <authorList>
            <person name="Nagy L.G."/>
            <person name="Riley R."/>
            <person name="Tritt A."/>
            <person name="Adam C."/>
            <person name="Daum C."/>
            <person name="Floudas D."/>
            <person name="Sun H."/>
            <person name="Yadav J.S."/>
            <person name="Pangilinan J."/>
            <person name="Larsson K.H."/>
            <person name="Matsuura K."/>
            <person name="Barry K."/>
            <person name="Labutti K."/>
            <person name="Kuo R."/>
            <person name="Ohm R.A."/>
            <person name="Bhattacharya S.S."/>
            <person name="Shirouzu T."/>
            <person name="Yoshinaga Y."/>
            <person name="Martin F.M."/>
            <person name="Grigoriev I.V."/>
            <person name="Hibbett D.S."/>
        </authorList>
    </citation>
    <scope>NUCLEOTIDE SEQUENCE [LARGE SCALE GENOMIC DNA]</scope>
    <source>
        <strain evidence="5 6">HHB12733</strain>
    </source>
</reference>
<evidence type="ECO:0000256" key="1">
    <source>
        <dbReference type="ARBA" id="ARBA00004123"/>
    </source>
</evidence>